<reference evidence="3 4" key="1">
    <citation type="submission" date="2018-01" db="EMBL/GenBank/DDBJ databases">
        <title>Complete genome sequences of the type strains of Marinobacter flavimaris and Marinobacter maroccanus.</title>
        <authorList>
            <person name="Palau M."/>
            <person name="Boujida N."/>
            <person name="Manresa A."/>
            <person name="Minana-Galbis D."/>
        </authorList>
    </citation>
    <scope>NUCLEOTIDE SEQUENCE [LARGE SCALE GENOMIC DNA]</scope>
    <source>
        <strain evidence="3 4">N4</strain>
    </source>
</reference>
<dbReference type="GO" id="GO:0005737">
    <property type="term" value="C:cytoplasm"/>
    <property type="evidence" value="ECO:0007669"/>
    <property type="project" value="TreeGrafter"/>
</dbReference>
<dbReference type="PANTHER" id="PTHR13847:SF287">
    <property type="entry name" value="FAD-DEPENDENT OXIDOREDUCTASE DOMAIN-CONTAINING PROTEIN 1"/>
    <property type="match status" value="1"/>
</dbReference>
<protein>
    <submittedName>
        <fullName evidence="3">FAD-binding oxidoreductase</fullName>
    </submittedName>
</protein>
<accession>A0A2S5Z858</accession>
<dbReference type="Gene3D" id="3.50.50.60">
    <property type="entry name" value="FAD/NAD(P)-binding domain"/>
    <property type="match status" value="1"/>
</dbReference>
<keyword evidence="1" id="KW-0560">Oxidoreductase</keyword>
<evidence type="ECO:0000256" key="1">
    <source>
        <dbReference type="ARBA" id="ARBA00023002"/>
    </source>
</evidence>
<dbReference type="GO" id="GO:0016491">
    <property type="term" value="F:oxidoreductase activity"/>
    <property type="evidence" value="ECO:0007669"/>
    <property type="project" value="UniProtKB-KW"/>
</dbReference>
<dbReference type="PANTHER" id="PTHR13847">
    <property type="entry name" value="SARCOSINE DEHYDROGENASE-RELATED"/>
    <property type="match status" value="1"/>
</dbReference>
<sequence length="410" mass="43852">MPTVYHPDVVIIGGGILGCAIARYLSKTPDLGVVVVERHRLGEQTTSHAAALLTRVRTHRALTDMAMETFRVIDELGDTQSEPLPLKKVGSLQVSAKAEGWRQIEQTAQRAAESGVCAELVSTNEAMQLAPWLELSSDTSALWVPDDGYIDPYTLCLAYAADARRNGARILLKRTVSELLRKGSKVTGVRLENGETISAGTVIDAAGPWSTALAMQAGIHLGMAPVRSHYWISAPHPRITTNGPMTILPDSGAYARPEVGGLLFGLRDPQSVVAHPNALPDNLHGFRFDTDPTGDLALESGYEALRSQLPALDELQLAHYVSNVSSYTPDGFALLGPMPGVEGFIAATGCSGAGIGMSGGIGRLVAELATNQSPFVTPEPFRPDRFGAIDSYSPDFIRRCAEARARKRTG</sequence>
<keyword evidence="4" id="KW-1185">Reference proteome</keyword>
<dbReference type="RefSeq" id="WP_104322493.1">
    <property type="nucleotide sequence ID" value="NZ_PSSX01000013.1"/>
</dbReference>
<organism evidence="3 4">
    <name type="scientific">Marinobacter maroccanus</name>
    <dbReference type="NCBI Taxonomy" id="2055143"/>
    <lineage>
        <taxon>Bacteria</taxon>
        <taxon>Pseudomonadati</taxon>
        <taxon>Pseudomonadota</taxon>
        <taxon>Gammaproteobacteria</taxon>
        <taxon>Pseudomonadales</taxon>
        <taxon>Marinobacteraceae</taxon>
        <taxon>Marinobacter</taxon>
    </lineage>
</organism>
<dbReference type="Gene3D" id="3.30.9.10">
    <property type="entry name" value="D-Amino Acid Oxidase, subunit A, domain 2"/>
    <property type="match status" value="1"/>
</dbReference>
<evidence type="ECO:0000259" key="2">
    <source>
        <dbReference type="Pfam" id="PF01266"/>
    </source>
</evidence>
<dbReference type="EMBL" id="PSSX01000013">
    <property type="protein sequence ID" value="PPI83501.1"/>
    <property type="molecule type" value="Genomic_DNA"/>
</dbReference>
<dbReference type="SUPFAM" id="SSF54373">
    <property type="entry name" value="FAD-linked reductases, C-terminal domain"/>
    <property type="match status" value="1"/>
</dbReference>
<dbReference type="SUPFAM" id="SSF51905">
    <property type="entry name" value="FAD/NAD(P)-binding domain"/>
    <property type="match status" value="1"/>
</dbReference>
<evidence type="ECO:0000313" key="4">
    <source>
        <dbReference type="Proteomes" id="UP000239917"/>
    </source>
</evidence>
<dbReference type="InterPro" id="IPR036188">
    <property type="entry name" value="FAD/NAD-bd_sf"/>
</dbReference>
<evidence type="ECO:0000313" key="3">
    <source>
        <dbReference type="EMBL" id="PPI83501.1"/>
    </source>
</evidence>
<proteinExistence type="predicted"/>
<dbReference type="OrthoDB" id="9774591at2"/>
<dbReference type="Pfam" id="PF01266">
    <property type="entry name" value="DAO"/>
    <property type="match status" value="1"/>
</dbReference>
<gene>
    <name evidence="3" type="ORF">KEHDKFFH_14125</name>
</gene>
<dbReference type="InterPro" id="IPR006076">
    <property type="entry name" value="FAD-dep_OxRdtase"/>
</dbReference>
<dbReference type="Proteomes" id="UP000239917">
    <property type="component" value="Unassembled WGS sequence"/>
</dbReference>
<name>A0A2S5Z858_9GAMM</name>
<feature type="domain" description="FAD dependent oxidoreductase" evidence="2">
    <location>
        <begin position="8"/>
        <end position="368"/>
    </location>
</feature>
<comment type="caution">
    <text evidence="3">The sequence shown here is derived from an EMBL/GenBank/DDBJ whole genome shotgun (WGS) entry which is preliminary data.</text>
</comment>
<dbReference type="AlphaFoldDB" id="A0A2S5Z858"/>